<dbReference type="AlphaFoldDB" id="A0A7W8D7Y9"/>
<feature type="transmembrane region" description="Helical" evidence="6">
    <location>
        <begin position="12"/>
        <end position="32"/>
    </location>
</feature>
<evidence type="ECO:0000313" key="8">
    <source>
        <dbReference type="Proteomes" id="UP000521199"/>
    </source>
</evidence>
<accession>A0A7W8D7Y9</accession>
<evidence type="ECO:0000256" key="3">
    <source>
        <dbReference type="ARBA" id="ARBA00022692"/>
    </source>
</evidence>
<dbReference type="RefSeq" id="WP_183962108.1">
    <property type="nucleotide sequence ID" value="NZ_JACHHP010000007.1"/>
</dbReference>
<feature type="transmembrane region" description="Helical" evidence="6">
    <location>
        <begin position="38"/>
        <end position="57"/>
    </location>
</feature>
<keyword evidence="5 6" id="KW-0472">Membrane</keyword>
<name>A0A7W8D7Y9_9GAMM</name>
<dbReference type="InterPro" id="IPR005598">
    <property type="entry name" value="ATP_synth_I"/>
</dbReference>
<evidence type="ECO:0000256" key="2">
    <source>
        <dbReference type="ARBA" id="ARBA00022475"/>
    </source>
</evidence>
<dbReference type="Proteomes" id="UP000521199">
    <property type="component" value="Unassembled WGS sequence"/>
</dbReference>
<evidence type="ECO:0000256" key="1">
    <source>
        <dbReference type="ARBA" id="ARBA00004651"/>
    </source>
</evidence>
<evidence type="ECO:0000313" key="7">
    <source>
        <dbReference type="EMBL" id="MBB5209569.1"/>
    </source>
</evidence>
<feature type="transmembrane region" description="Helical" evidence="6">
    <location>
        <begin position="69"/>
        <end position="93"/>
    </location>
</feature>
<comment type="subcellular location">
    <subcellularLocation>
        <location evidence="1">Cell membrane</location>
        <topology evidence="1">Multi-pass membrane protein</topology>
    </subcellularLocation>
</comment>
<evidence type="ECO:0000256" key="6">
    <source>
        <dbReference type="SAM" id="Phobius"/>
    </source>
</evidence>
<keyword evidence="4 6" id="KW-1133">Transmembrane helix</keyword>
<keyword evidence="3 6" id="KW-0812">Transmembrane</keyword>
<dbReference type="EMBL" id="JACHHP010000007">
    <property type="protein sequence ID" value="MBB5209569.1"/>
    <property type="molecule type" value="Genomic_DNA"/>
</dbReference>
<sequence>MLNSAAAGRRQARQVVIVQTVTAALVALAFLVDSVPSAAGAGLAGAGVALGSALMAWRSLPDRTIGAAAVLGRLAGGIALKWLVIAGALYLALARLELPPVPVVTGLCAALIASLLAYRIK</sequence>
<protein>
    <submittedName>
        <fullName evidence="7">F0F1-type ATP synthase assembly protein I</fullName>
    </submittedName>
</protein>
<organism evidence="7 8">
    <name type="scientific">Chiayiivirga flava</name>
    <dbReference type="NCBI Taxonomy" id="659595"/>
    <lineage>
        <taxon>Bacteria</taxon>
        <taxon>Pseudomonadati</taxon>
        <taxon>Pseudomonadota</taxon>
        <taxon>Gammaproteobacteria</taxon>
        <taxon>Lysobacterales</taxon>
        <taxon>Lysobacteraceae</taxon>
        <taxon>Chiayiivirga</taxon>
    </lineage>
</organism>
<dbReference type="GO" id="GO:0005886">
    <property type="term" value="C:plasma membrane"/>
    <property type="evidence" value="ECO:0007669"/>
    <property type="project" value="UniProtKB-SubCell"/>
</dbReference>
<comment type="caution">
    <text evidence="7">The sequence shown here is derived from an EMBL/GenBank/DDBJ whole genome shotgun (WGS) entry which is preliminary data.</text>
</comment>
<reference evidence="7 8" key="1">
    <citation type="submission" date="2020-08" db="EMBL/GenBank/DDBJ databases">
        <title>Genomic Encyclopedia of Type Strains, Phase IV (KMG-IV): sequencing the most valuable type-strain genomes for metagenomic binning, comparative biology and taxonomic classification.</title>
        <authorList>
            <person name="Goeker M."/>
        </authorList>
    </citation>
    <scope>NUCLEOTIDE SEQUENCE [LARGE SCALE GENOMIC DNA]</scope>
    <source>
        <strain evidence="7 8">DSM 24163</strain>
    </source>
</reference>
<proteinExistence type="predicted"/>
<feature type="transmembrane region" description="Helical" evidence="6">
    <location>
        <begin position="99"/>
        <end position="118"/>
    </location>
</feature>
<keyword evidence="2" id="KW-1003">Cell membrane</keyword>
<keyword evidence="8" id="KW-1185">Reference proteome</keyword>
<dbReference type="Pfam" id="PF03899">
    <property type="entry name" value="ATP-synt_I"/>
    <property type="match status" value="1"/>
</dbReference>
<evidence type="ECO:0000256" key="5">
    <source>
        <dbReference type="ARBA" id="ARBA00023136"/>
    </source>
</evidence>
<evidence type="ECO:0000256" key="4">
    <source>
        <dbReference type="ARBA" id="ARBA00022989"/>
    </source>
</evidence>
<gene>
    <name evidence="7" type="ORF">HNQ52_003141</name>
</gene>